<gene>
    <name evidence="2" type="ORF">FA13DRAFT_1722195</name>
</gene>
<evidence type="ECO:0000313" key="2">
    <source>
        <dbReference type="EMBL" id="TEB10747.1"/>
    </source>
</evidence>
<dbReference type="STRING" id="71717.A0A4Y7RR57"/>
<dbReference type="OrthoDB" id="3151137at2759"/>
<dbReference type="InterPro" id="IPR011545">
    <property type="entry name" value="DEAD/DEAH_box_helicase_dom"/>
</dbReference>
<dbReference type="EMBL" id="QPFP01000462">
    <property type="protein sequence ID" value="TEB10747.1"/>
    <property type="molecule type" value="Genomic_DNA"/>
</dbReference>
<dbReference type="AlphaFoldDB" id="A0A4Y7RR57"/>
<dbReference type="GO" id="GO:0003676">
    <property type="term" value="F:nucleic acid binding"/>
    <property type="evidence" value="ECO:0007669"/>
    <property type="project" value="InterPro"/>
</dbReference>
<keyword evidence="3" id="KW-1185">Reference proteome</keyword>
<proteinExistence type="predicted"/>
<dbReference type="Pfam" id="PF00270">
    <property type="entry name" value="DEAD"/>
    <property type="match status" value="1"/>
</dbReference>
<organism evidence="2 3">
    <name type="scientific">Coprinellus micaceus</name>
    <name type="common">Glistening ink-cap mushroom</name>
    <name type="synonym">Coprinus micaceus</name>
    <dbReference type="NCBI Taxonomy" id="71717"/>
    <lineage>
        <taxon>Eukaryota</taxon>
        <taxon>Fungi</taxon>
        <taxon>Dikarya</taxon>
        <taxon>Basidiomycota</taxon>
        <taxon>Agaricomycotina</taxon>
        <taxon>Agaricomycetes</taxon>
        <taxon>Agaricomycetidae</taxon>
        <taxon>Agaricales</taxon>
        <taxon>Agaricineae</taxon>
        <taxon>Psathyrellaceae</taxon>
        <taxon>Coprinellus</taxon>
    </lineage>
</organism>
<accession>A0A4Y7RR57</accession>
<reference evidence="2 3" key="1">
    <citation type="journal article" date="2019" name="Nat. Ecol. Evol.">
        <title>Megaphylogeny resolves global patterns of mushroom evolution.</title>
        <authorList>
            <person name="Varga T."/>
            <person name="Krizsan K."/>
            <person name="Foldi C."/>
            <person name="Dima B."/>
            <person name="Sanchez-Garcia M."/>
            <person name="Sanchez-Ramirez S."/>
            <person name="Szollosi G.J."/>
            <person name="Szarkandi J.G."/>
            <person name="Papp V."/>
            <person name="Albert L."/>
            <person name="Andreopoulos W."/>
            <person name="Angelini C."/>
            <person name="Antonin V."/>
            <person name="Barry K.W."/>
            <person name="Bougher N.L."/>
            <person name="Buchanan P."/>
            <person name="Buyck B."/>
            <person name="Bense V."/>
            <person name="Catcheside P."/>
            <person name="Chovatia M."/>
            <person name="Cooper J."/>
            <person name="Damon W."/>
            <person name="Desjardin D."/>
            <person name="Finy P."/>
            <person name="Geml J."/>
            <person name="Haridas S."/>
            <person name="Hughes K."/>
            <person name="Justo A."/>
            <person name="Karasinski D."/>
            <person name="Kautmanova I."/>
            <person name="Kiss B."/>
            <person name="Kocsube S."/>
            <person name="Kotiranta H."/>
            <person name="LaButti K.M."/>
            <person name="Lechner B.E."/>
            <person name="Liimatainen K."/>
            <person name="Lipzen A."/>
            <person name="Lukacs Z."/>
            <person name="Mihaltcheva S."/>
            <person name="Morgado L.N."/>
            <person name="Niskanen T."/>
            <person name="Noordeloos M.E."/>
            <person name="Ohm R.A."/>
            <person name="Ortiz-Santana B."/>
            <person name="Ovrebo C."/>
            <person name="Racz N."/>
            <person name="Riley R."/>
            <person name="Savchenko A."/>
            <person name="Shiryaev A."/>
            <person name="Soop K."/>
            <person name="Spirin V."/>
            <person name="Szebenyi C."/>
            <person name="Tomsovsky M."/>
            <person name="Tulloss R.E."/>
            <person name="Uehling J."/>
            <person name="Grigoriev I.V."/>
            <person name="Vagvolgyi C."/>
            <person name="Papp T."/>
            <person name="Martin F.M."/>
            <person name="Miettinen O."/>
            <person name="Hibbett D.S."/>
            <person name="Nagy L.G."/>
        </authorList>
    </citation>
    <scope>NUCLEOTIDE SEQUENCE [LARGE SCALE GENOMIC DNA]</scope>
    <source>
        <strain evidence="2 3">FP101781</strain>
    </source>
</reference>
<protein>
    <recommendedName>
        <fullName evidence="1">Helicase ATP-binding domain-containing protein</fullName>
    </recommendedName>
</protein>
<comment type="caution">
    <text evidence="2">The sequence shown here is derived from an EMBL/GenBank/DDBJ whole genome shotgun (WGS) entry which is preliminary data.</text>
</comment>
<name>A0A4Y7RR57_COPMI</name>
<dbReference type="Pfam" id="PF12013">
    <property type="entry name" value="OrsD"/>
    <property type="match status" value="1"/>
</dbReference>
<dbReference type="GO" id="GO:0005524">
    <property type="term" value="F:ATP binding"/>
    <property type="evidence" value="ECO:0007669"/>
    <property type="project" value="InterPro"/>
</dbReference>
<dbReference type="InterPro" id="IPR014001">
    <property type="entry name" value="Helicase_ATP-bd"/>
</dbReference>
<dbReference type="SUPFAM" id="SSF52540">
    <property type="entry name" value="P-loop containing nucleoside triphosphate hydrolases"/>
    <property type="match status" value="1"/>
</dbReference>
<feature type="domain" description="Helicase ATP-binding" evidence="1">
    <location>
        <begin position="1005"/>
        <end position="1129"/>
    </location>
</feature>
<dbReference type="InterPro" id="IPR027417">
    <property type="entry name" value="P-loop_NTPase"/>
</dbReference>
<sequence>MELNPDMEGSVLLQVQASLQYELARPLIFSKSSDLQVAESTATTGAIIDDSKEHTALPLSQPTRTVHFEHGLIRDAFLTEVGLAINPVHKLFICISCDSALTRKTYRYHLKTKENITVTQDIAAGIEELSDIHNIVAEFPPLHTNSRPIPYIAGLKIDQKSGCPLCMYTAVHKRVQKHIKDEHPGTKATPLVDIPSQVLNLGIAPTNFRIIPPAQTWFLNLNLLNQPTLVNMAPPDNRMVSPWLLRTGFHEYVQGHDITQLVNLCSLPSKSETEKHMQTLHTTVLEYLNGGTKLIKQTDPLTLQMLNSSDPTKDGINHTPLHEHHQPETTGKHYALPVVHLLSTLLRGGFQGFAIATSPTLSTALEAYKVNPTVDCMHQALLALWTVTWQQPEGNLFLDPTICFLAIHSLRKDGHFLEPKDMTGIIAKLCRAIRLVVLTEIHKRAGSGVFPSLLDAFKSLSCYTQEGHQTTFHVLRFLQHYATAITLKTVGLPKIIWPFRDEGRYDTMLFMGNLISLEHIRATLIDIERQITVLWEQNILRGLKLHAPHSIIQDNLRDTSNGYSFLTSPQFSAFANRFASHLFDNMEIKSSFVHASDGSTSQEINVAGFRAWLLDLSKLEGLLMLSIEIKNGSPIRRIALVRNYTKNTNNRQADSLIPSCMAAFDADMIIQLHTIARPIAQFAVAKMFPDNLPLVNQYHEMVFMDFLRPFTTDSGSNLMATIFSKHVGWKVKIAAFRQMIIGFRKNNHLPMAELDIQEETMRLVYAQQSGHTASTEDRTYGLSPDLVEGVADATMELYLQSSLDWQYLLATVPGGVDLPYWQCTTDQHEKLVAEGHISMRNTAKGSSGDNCAAQHTANLIIDLKTELQSTWKALSDSVARLNEKMDTLNHISGSNGAFKTREEQRSEEGTTLDNVFSSENLQLVAVSHQNALPNETLGHIGQQGLSHKRSLSLEEAEDNSVQPVLKRVALDVPVFDAPKDMLDCLRRLISKDAQWRNGDQRTAVASMLTLRRDLIIVLRTGLGKTAIALLPPMVEDGITVVVVPLVVLLKEWETRLKHSLIPFDIFLHDRQTPIRPSAKVVLVSSDTARFDTWRQAIATLHNIHPVVRMIIDEAHYYFTDVGFRKEGSF</sequence>
<dbReference type="PROSITE" id="PS51192">
    <property type="entry name" value="HELICASE_ATP_BIND_1"/>
    <property type="match status" value="1"/>
</dbReference>
<evidence type="ECO:0000259" key="1">
    <source>
        <dbReference type="PROSITE" id="PS51192"/>
    </source>
</evidence>
<dbReference type="Proteomes" id="UP000298030">
    <property type="component" value="Unassembled WGS sequence"/>
</dbReference>
<evidence type="ECO:0000313" key="3">
    <source>
        <dbReference type="Proteomes" id="UP000298030"/>
    </source>
</evidence>
<dbReference type="InterPro" id="IPR022698">
    <property type="entry name" value="OrsD"/>
</dbReference>
<dbReference type="Gene3D" id="3.40.50.300">
    <property type="entry name" value="P-loop containing nucleotide triphosphate hydrolases"/>
    <property type="match status" value="1"/>
</dbReference>